<evidence type="ECO:0000256" key="1">
    <source>
        <dbReference type="SAM" id="Coils"/>
    </source>
</evidence>
<gene>
    <name evidence="3" type="ORF">FNYG_08083</name>
</gene>
<dbReference type="Proteomes" id="UP000236664">
    <property type="component" value="Unassembled WGS sequence"/>
</dbReference>
<evidence type="ECO:0000313" key="3">
    <source>
        <dbReference type="EMBL" id="PNP78571.1"/>
    </source>
</evidence>
<reference evidence="3 4" key="1">
    <citation type="submission" date="2017-06" db="EMBL/GenBank/DDBJ databases">
        <title>Genome of Fusarium nygamai isolate CS10214.</title>
        <authorList>
            <person name="Gardiner D.M."/>
            <person name="Obanor F."/>
            <person name="Kazan K."/>
        </authorList>
    </citation>
    <scope>NUCLEOTIDE SEQUENCE [LARGE SCALE GENOMIC DNA]</scope>
    <source>
        <strain evidence="3 4">CS10214</strain>
    </source>
</reference>
<protein>
    <recommendedName>
        <fullName evidence="2">CHAT domain-containing protein</fullName>
    </recommendedName>
</protein>
<feature type="coiled-coil region" evidence="1">
    <location>
        <begin position="561"/>
        <end position="622"/>
    </location>
</feature>
<keyword evidence="4" id="KW-1185">Reference proteome</keyword>
<proteinExistence type="predicted"/>
<feature type="domain" description="CHAT" evidence="2">
    <location>
        <begin position="712"/>
        <end position="992"/>
    </location>
</feature>
<evidence type="ECO:0000313" key="4">
    <source>
        <dbReference type="Proteomes" id="UP000236664"/>
    </source>
</evidence>
<keyword evidence="1" id="KW-0175">Coiled coil</keyword>
<accession>A0A2K0W8L0</accession>
<dbReference type="EMBL" id="MTQA01000102">
    <property type="protein sequence ID" value="PNP78571.1"/>
    <property type="molecule type" value="Genomic_DNA"/>
</dbReference>
<dbReference type="InterPro" id="IPR024983">
    <property type="entry name" value="CHAT_dom"/>
</dbReference>
<dbReference type="STRING" id="42673.A0A2K0W8L0"/>
<name>A0A2K0W8L0_GIBNY</name>
<sequence length="993" mass="110642">MTRQFALSASSSLQDIEEAIAHQNEVLAEMPLDHPEKAYLLDQESVAWQLKFNITARRDDIEQAIRKSRAAICELKPGDPDKGTIYSHLSVWLYLKSQITGNLEDINEAISNGFIALDSEVHMSKRWWIAQANIATSMVYRVELFPNEEHIRIATEFDGDCIQLKGLDDLGRARRLARSGMLLAAQYRYGGDLKDLEKAIERGYESVRLLSDPKLARAEYTNLGSSLYTYYQHTREFSSLEEALRIAQLGIELKTDSHPFSASFEYCNYGAMLEAKCQRFRETNPVEAMNALDMALVHGVSALTYLKQLPGTESSQDSLFTDNRKAHILNMVGAWYGTKMTMTGELSWGQMGIEHLQDALRFGQPHRREYPRILVNITHLLEVQHQILKAEGNHGKSLQKLNEAISFGIRAAETTLETDPSRGERYKNLAQMLASKYILTEEDDYSIQSKKHFAYVAKLDSAPLTARIPSALQAGLFTWEDGEITEAHELFQSAISLLPVFHPQSLSVEDLQHTLRQVSGLSSFAASVALEANHSAFEALQSLESGRCIISGLSMSSKSDVTALSEKNKKLADEYDGIRARLAEVSKQFNKAGAYQQARAHRQALLDELAAKEAEIRQLEGFEFFQLPLTEEQMKDIAKDGPLIAVNVTKIRCDAIIVTSEGIQLVRLPDMTYEDLETNIAIFETLGNESRRNAVPRQSKRKKGLVSEAMIWLWKVAVSPILDVMELTPSRRVWWITSGLAGRAPFHAAGYHTDGSTENTLSRVISSYTSSIKTLWYARANSLPSGLGRNMLLVTMRNNPPPHHDLVTEHEERAVENVFGNTMEHLLEPDPETVLKNLPGHSFVHFACHGTSIAYNPSQSGLLLVKDGRASMLTIADLEATEMKKGAVAYLSACSTAEQPDGKLADEAIHLANAFQTLGFQHVIGTMWGANDAAAGEIAKRFYERLTSKVSGVFIDSREVAEALHHAMIGYKEAVALEGKDVLNWGAFIHIGI</sequence>
<comment type="caution">
    <text evidence="3">The sequence shown here is derived from an EMBL/GenBank/DDBJ whole genome shotgun (WGS) entry which is preliminary data.</text>
</comment>
<evidence type="ECO:0000259" key="2">
    <source>
        <dbReference type="Pfam" id="PF12770"/>
    </source>
</evidence>
<dbReference type="OrthoDB" id="9991317at2759"/>
<dbReference type="AlphaFoldDB" id="A0A2K0W8L0"/>
<organism evidence="3 4">
    <name type="scientific">Gibberella nygamai</name>
    <name type="common">Bean root rot disease fungus</name>
    <name type="synonym">Fusarium nygamai</name>
    <dbReference type="NCBI Taxonomy" id="42673"/>
    <lineage>
        <taxon>Eukaryota</taxon>
        <taxon>Fungi</taxon>
        <taxon>Dikarya</taxon>
        <taxon>Ascomycota</taxon>
        <taxon>Pezizomycotina</taxon>
        <taxon>Sordariomycetes</taxon>
        <taxon>Hypocreomycetidae</taxon>
        <taxon>Hypocreales</taxon>
        <taxon>Nectriaceae</taxon>
        <taxon>Fusarium</taxon>
        <taxon>Fusarium fujikuroi species complex</taxon>
    </lineage>
</organism>
<dbReference type="Pfam" id="PF12770">
    <property type="entry name" value="CHAT"/>
    <property type="match status" value="1"/>
</dbReference>